<keyword evidence="3" id="KW-1185">Reference proteome</keyword>
<dbReference type="Proteomes" id="UP001198182">
    <property type="component" value="Unassembled WGS sequence"/>
</dbReference>
<feature type="chain" id="PRO_5041982458" evidence="1">
    <location>
        <begin position="25"/>
        <end position="175"/>
    </location>
</feature>
<comment type="caution">
    <text evidence="2">The sequence shown here is derived from an EMBL/GenBank/DDBJ whole genome shotgun (WGS) entry which is preliminary data.</text>
</comment>
<dbReference type="AlphaFoldDB" id="A0AAE3EDB8"/>
<evidence type="ECO:0000313" key="3">
    <source>
        <dbReference type="Proteomes" id="UP001198182"/>
    </source>
</evidence>
<dbReference type="EMBL" id="JAJEQR010000060">
    <property type="protein sequence ID" value="MCC2232308.1"/>
    <property type="molecule type" value="Genomic_DNA"/>
</dbReference>
<keyword evidence="1" id="KW-0732">Signal</keyword>
<evidence type="ECO:0000313" key="2">
    <source>
        <dbReference type="EMBL" id="MCC2232308.1"/>
    </source>
</evidence>
<gene>
    <name evidence="2" type="ORF">LKD81_15135</name>
</gene>
<protein>
    <submittedName>
        <fullName evidence="2">Uncharacterized protein</fullName>
    </submittedName>
</protein>
<proteinExistence type="predicted"/>
<organism evidence="2 3">
    <name type="scientific">Hominifimenecus microfluidus</name>
    <dbReference type="NCBI Taxonomy" id="2885348"/>
    <lineage>
        <taxon>Bacteria</taxon>
        <taxon>Bacillati</taxon>
        <taxon>Bacillota</taxon>
        <taxon>Clostridia</taxon>
        <taxon>Lachnospirales</taxon>
        <taxon>Lachnospiraceae</taxon>
        <taxon>Hominifimenecus</taxon>
    </lineage>
</organism>
<reference evidence="2" key="1">
    <citation type="submission" date="2021-10" db="EMBL/GenBank/DDBJ databases">
        <title>Anaerobic single-cell dispensing facilitates the cultivation of human gut bacteria.</title>
        <authorList>
            <person name="Afrizal A."/>
        </authorList>
    </citation>
    <scope>NUCLEOTIDE SEQUENCE</scope>
    <source>
        <strain evidence="2">CLA-AA-H215</strain>
    </source>
</reference>
<accession>A0AAE3EDB8</accession>
<feature type="signal peptide" evidence="1">
    <location>
        <begin position="1"/>
        <end position="24"/>
    </location>
</feature>
<evidence type="ECO:0000256" key="1">
    <source>
        <dbReference type="SAM" id="SignalP"/>
    </source>
</evidence>
<sequence>MKNRLFAFLVALVLCLGTVTTAFALSASTSRSTCRSQWTNFTVQKYGGSNNTSESVRAIKVIISGISNHLYEEVMNSCNGFSGTFSSALKNAVIHAQQDIFKNDSSQWDGSVGPKTWGKFYDSISGPYTGKSSTHYWYSPAYSGNIGSYHIKQKISNAAWGAQVPGIGLVNFEWP</sequence>
<dbReference type="RefSeq" id="WP_308454716.1">
    <property type="nucleotide sequence ID" value="NZ_JAJEQR010000060.1"/>
</dbReference>
<name>A0AAE3EDB8_9FIRM</name>